<comment type="cofactor">
    <cofactor evidence="6">
        <name>Zn(2+)</name>
        <dbReference type="ChEBI" id="CHEBI:29105"/>
    </cofactor>
    <text evidence="6">Binds 1 zinc ion per subunit.</text>
</comment>
<keyword evidence="2" id="KW-0479">Metal-binding</keyword>
<keyword evidence="10" id="KW-1185">Reference proteome</keyword>
<evidence type="ECO:0000256" key="7">
    <source>
        <dbReference type="SAM" id="SignalP"/>
    </source>
</evidence>
<evidence type="ECO:0000256" key="1">
    <source>
        <dbReference type="ARBA" id="ARBA00022670"/>
    </source>
</evidence>
<dbReference type="InterPro" id="IPR001915">
    <property type="entry name" value="Peptidase_M48"/>
</dbReference>
<evidence type="ECO:0000313" key="10">
    <source>
        <dbReference type="Proteomes" id="UP000285517"/>
    </source>
</evidence>
<dbReference type="KEGG" id="aev:EI546_13390"/>
<dbReference type="Pfam" id="PF01435">
    <property type="entry name" value="Peptidase_M48"/>
    <property type="match status" value="1"/>
</dbReference>
<dbReference type="EMBL" id="CP034951">
    <property type="protein sequence ID" value="QAA82650.1"/>
    <property type="molecule type" value="Genomic_DNA"/>
</dbReference>
<dbReference type="GO" id="GO:0046872">
    <property type="term" value="F:metal ion binding"/>
    <property type="evidence" value="ECO:0007669"/>
    <property type="project" value="UniProtKB-KW"/>
</dbReference>
<keyword evidence="7" id="KW-0732">Signal</keyword>
<keyword evidence="5 6" id="KW-0482">Metalloprotease</keyword>
<evidence type="ECO:0000256" key="4">
    <source>
        <dbReference type="ARBA" id="ARBA00022833"/>
    </source>
</evidence>
<evidence type="ECO:0000313" key="9">
    <source>
        <dbReference type="EMBL" id="QAA82650.1"/>
    </source>
</evidence>
<sequence length="431" mass="50703">MRFVISLFFIIFSQSIQAQNFVPIDTSNVTYRKNLKTLYSKRVSDQSQIFQKQITNPKVRKEVGSIYKEVTDGFKETIDKGYFVEDSLYRNELDKILKNLKNNNPDYASLKTTQILLSYGTAPNAYAIGNDIVVVYIPLLKKIRNQYELAYIISHEIAHNILKHSYNGMIANASLKQSEDLIKKTKELKKQKYNRAGESITLYKNLIYGSSKNKRKLEQEADSLGFILFKNAYKDYQYEVVKTLELLEIVDKETDSLSVEDYVSLFETEQLPFKKEWIVNGELESYKYDTTPKFWTIDSLKTHPDCKIRAEFIKTNFEVQENKLQEASEEFKTIQFASKYNDVLGLYVIEEYGKSLYETLLLLKWEPENQFLRNLVSENLLKIQSAQKSYTLDRHLDRLNPRNSDSYNTFLYFIRELRRKEMDELINLYKA</sequence>
<comment type="similarity">
    <text evidence="6">Belongs to the peptidase M48 family.</text>
</comment>
<evidence type="ECO:0000256" key="2">
    <source>
        <dbReference type="ARBA" id="ARBA00022723"/>
    </source>
</evidence>
<name>A0A410G5Y1_9FLAO</name>
<gene>
    <name evidence="9" type="ORF">EI546_13390</name>
</gene>
<dbReference type="PANTHER" id="PTHR22726:SF1">
    <property type="entry name" value="METALLOENDOPEPTIDASE OMA1, MITOCHONDRIAL"/>
    <property type="match status" value="1"/>
</dbReference>
<dbReference type="GO" id="GO:0004222">
    <property type="term" value="F:metalloendopeptidase activity"/>
    <property type="evidence" value="ECO:0007669"/>
    <property type="project" value="InterPro"/>
</dbReference>
<feature type="signal peptide" evidence="7">
    <location>
        <begin position="1"/>
        <end position="18"/>
    </location>
</feature>
<protein>
    <recommendedName>
        <fullName evidence="8">Peptidase M48 domain-containing protein</fullName>
    </recommendedName>
</protein>
<evidence type="ECO:0000259" key="8">
    <source>
        <dbReference type="Pfam" id="PF01435"/>
    </source>
</evidence>
<keyword evidence="3 6" id="KW-0378">Hydrolase</keyword>
<feature type="domain" description="Peptidase M48" evidence="8">
    <location>
        <begin position="112"/>
        <end position="314"/>
    </location>
</feature>
<dbReference type="InterPro" id="IPR051156">
    <property type="entry name" value="Mito/Outer_Membr_Metalloprot"/>
</dbReference>
<dbReference type="GO" id="GO:0016020">
    <property type="term" value="C:membrane"/>
    <property type="evidence" value="ECO:0007669"/>
    <property type="project" value="TreeGrafter"/>
</dbReference>
<dbReference type="RefSeq" id="WP_128251015.1">
    <property type="nucleotide sequence ID" value="NZ_CP034951.1"/>
</dbReference>
<dbReference type="GO" id="GO:0051603">
    <property type="term" value="P:proteolysis involved in protein catabolic process"/>
    <property type="evidence" value="ECO:0007669"/>
    <property type="project" value="TreeGrafter"/>
</dbReference>
<evidence type="ECO:0000256" key="5">
    <source>
        <dbReference type="ARBA" id="ARBA00023049"/>
    </source>
</evidence>
<dbReference type="AlphaFoldDB" id="A0A410G5Y1"/>
<dbReference type="OrthoDB" id="910748at2"/>
<evidence type="ECO:0000256" key="3">
    <source>
        <dbReference type="ARBA" id="ARBA00022801"/>
    </source>
</evidence>
<evidence type="ECO:0000256" key="6">
    <source>
        <dbReference type="RuleBase" id="RU003983"/>
    </source>
</evidence>
<feature type="chain" id="PRO_5019341435" description="Peptidase M48 domain-containing protein" evidence="7">
    <location>
        <begin position="19"/>
        <end position="431"/>
    </location>
</feature>
<reference evidence="9 10" key="1">
    <citation type="submission" date="2019-01" db="EMBL/GenBank/DDBJ databases">
        <title>Complete genome sequencing of Aequorivita sp. H23M31.</title>
        <authorList>
            <person name="Bae J.-W."/>
        </authorList>
    </citation>
    <scope>NUCLEOTIDE SEQUENCE [LARGE SCALE GENOMIC DNA]</scope>
    <source>
        <strain evidence="9 10">H23M31</strain>
    </source>
</reference>
<dbReference type="Gene3D" id="3.30.2010.10">
    <property type="entry name" value="Metalloproteases ('zincins'), catalytic domain"/>
    <property type="match status" value="1"/>
</dbReference>
<organism evidence="9 10">
    <name type="scientific">Aequorivita ciconiae</name>
    <dbReference type="NCBI Taxonomy" id="2494375"/>
    <lineage>
        <taxon>Bacteria</taxon>
        <taxon>Pseudomonadati</taxon>
        <taxon>Bacteroidota</taxon>
        <taxon>Flavobacteriia</taxon>
        <taxon>Flavobacteriales</taxon>
        <taxon>Flavobacteriaceae</taxon>
        <taxon>Aequorivita</taxon>
    </lineage>
</organism>
<keyword evidence="1 6" id="KW-0645">Protease</keyword>
<proteinExistence type="inferred from homology"/>
<accession>A0A410G5Y1</accession>
<dbReference type="Proteomes" id="UP000285517">
    <property type="component" value="Chromosome"/>
</dbReference>
<keyword evidence="4 6" id="KW-0862">Zinc</keyword>
<dbReference type="PANTHER" id="PTHR22726">
    <property type="entry name" value="METALLOENDOPEPTIDASE OMA1"/>
    <property type="match status" value="1"/>
</dbReference>